<comment type="caution">
    <text evidence="2">The sequence shown here is derived from an EMBL/GenBank/DDBJ whole genome shotgun (WGS) entry which is preliminary data.</text>
</comment>
<protein>
    <submittedName>
        <fullName evidence="2">Uncharacterized protein</fullName>
    </submittedName>
</protein>
<gene>
    <name evidence="2" type="ORF">V6N12_032910</name>
</gene>
<dbReference type="Proteomes" id="UP001472677">
    <property type="component" value="Unassembled WGS sequence"/>
</dbReference>
<keyword evidence="3" id="KW-1185">Reference proteome</keyword>
<evidence type="ECO:0000313" key="3">
    <source>
        <dbReference type="Proteomes" id="UP001472677"/>
    </source>
</evidence>
<reference evidence="2 3" key="1">
    <citation type="journal article" date="2024" name="G3 (Bethesda)">
        <title>Genome assembly of Hibiscus sabdariffa L. provides insights into metabolisms of medicinal natural products.</title>
        <authorList>
            <person name="Kim T."/>
        </authorList>
    </citation>
    <scope>NUCLEOTIDE SEQUENCE [LARGE SCALE GENOMIC DNA]</scope>
    <source>
        <strain evidence="2">TK-2024</strain>
        <tissue evidence="2">Old leaves</tissue>
    </source>
</reference>
<name>A0ABR2AW05_9ROSI</name>
<sequence length="73" mass="7985">MIPLNFYNPRRLSGPGKGPHLNTGDSTQPRELSPLAFRPPLANPSGRSSWKKGEQNMSHRHIGPGSSIQQSPL</sequence>
<accession>A0ABR2AW05</accession>
<dbReference type="EMBL" id="JBBPBM010000266">
    <property type="protein sequence ID" value="KAK8498357.1"/>
    <property type="molecule type" value="Genomic_DNA"/>
</dbReference>
<organism evidence="2 3">
    <name type="scientific">Hibiscus sabdariffa</name>
    <name type="common">roselle</name>
    <dbReference type="NCBI Taxonomy" id="183260"/>
    <lineage>
        <taxon>Eukaryota</taxon>
        <taxon>Viridiplantae</taxon>
        <taxon>Streptophyta</taxon>
        <taxon>Embryophyta</taxon>
        <taxon>Tracheophyta</taxon>
        <taxon>Spermatophyta</taxon>
        <taxon>Magnoliopsida</taxon>
        <taxon>eudicotyledons</taxon>
        <taxon>Gunneridae</taxon>
        <taxon>Pentapetalae</taxon>
        <taxon>rosids</taxon>
        <taxon>malvids</taxon>
        <taxon>Malvales</taxon>
        <taxon>Malvaceae</taxon>
        <taxon>Malvoideae</taxon>
        <taxon>Hibiscus</taxon>
    </lineage>
</organism>
<proteinExistence type="predicted"/>
<evidence type="ECO:0000256" key="1">
    <source>
        <dbReference type="SAM" id="MobiDB-lite"/>
    </source>
</evidence>
<feature type="region of interest" description="Disordered" evidence="1">
    <location>
        <begin position="1"/>
        <end position="73"/>
    </location>
</feature>
<evidence type="ECO:0000313" key="2">
    <source>
        <dbReference type="EMBL" id="KAK8498357.1"/>
    </source>
</evidence>